<name>A0A0G3BRA8_9BURK</name>
<sequence length="158" mass="17458">MMAARTFTVLLLFSSLTAGAADCINAPRRTNGQNYKDRALASCISAAYKGSAGGEDADISKSAFIEWTYYEEDKGDAATDQLVEKYLRRDYTNPVDGYAGAKFDLLKCLDIRRSGPSEYLQTSTSDDASDAYTVRGRRAHLNGRAPSHRAQELVFHRE</sequence>
<evidence type="ECO:0000313" key="2">
    <source>
        <dbReference type="EMBL" id="AKJ31959.1"/>
    </source>
</evidence>
<feature type="signal peptide" evidence="1">
    <location>
        <begin position="1"/>
        <end position="20"/>
    </location>
</feature>
<dbReference type="Proteomes" id="UP000035352">
    <property type="component" value="Chromosome"/>
</dbReference>
<reference evidence="2 3" key="1">
    <citation type="submission" date="2015-05" db="EMBL/GenBank/DDBJ databases">
        <authorList>
            <person name="Tang B."/>
            <person name="Yu Y."/>
        </authorList>
    </citation>
    <scope>NUCLEOTIDE SEQUENCE [LARGE SCALE GENOMIC DNA]</scope>
    <source>
        <strain evidence="2 3">DSM 7029</strain>
    </source>
</reference>
<feature type="chain" id="PRO_5005184044" evidence="1">
    <location>
        <begin position="21"/>
        <end position="158"/>
    </location>
</feature>
<dbReference type="InterPro" id="IPR038314">
    <property type="entry name" value="T6SS_sf"/>
</dbReference>
<dbReference type="Pfam" id="PF16695">
    <property type="entry name" value="Tai4"/>
    <property type="match status" value="1"/>
</dbReference>
<keyword evidence="3" id="KW-1185">Reference proteome</keyword>
<dbReference type="Gene3D" id="1.20.120.1620">
    <property type="match status" value="1"/>
</dbReference>
<evidence type="ECO:0000313" key="3">
    <source>
        <dbReference type="Proteomes" id="UP000035352"/>
    </source>
</evidence>
<gene>
    <name evidence="2" type="ORF">AAW51_5268</name>
</gene>
<evidence type="ECO:0000256" key="1">
    <source>
        <dbReference type="SAM" id="SignalP"/>
    </source>
</evidence>
<dbReference type="OrthoDB" id="6563623at2"/>
<organism evidence="2 3">
    <name type="scientific">Caldimonas brevitalea</name>
    <dbReference type="NCBI Taxonomy" id="413882"/>
    <lineage>
        <taxon>Bacteria</taxon>
        <taxon>Pseudomonadati</taxon>
        <taxon>Pseudomonadota</taxon>
        <taxon>Betaproteobacteria</taxon>
        <taxon>Burkholderiales</taxon>
        <taxon>Sphaerotilaceae</taxon>
        <taxon>Caldimonas</taxon>
    </lineage>
</organism>
<proteinExistence type="predicted"/>
<dbReference type="AlphaFoldDB" id="A0A0G3BRA8"/>
<dbReference type="KEGG" id="pbh:AAW51_5268"/>
<dbReference type="RefSeq" id="WP_053013930.1">
    <property type="nucleotide sequence ID" value="NZ_CP011371.1"/>
</dbReference>
<dbReference type="InterPro" id="IPR032032">
    <property type="entry name" value="Tai4"/>
</dbReference>
<protein>
    <submittedName>
        <fullName evidence="2">Uncharacterized protein</fullName>
    </submittedName>
</protein>
<dbReference type="EMBL" id="CP011371">
    <property type="protein sequence ID" value="AKJ31959.1"/>
    <property type="molecule type" value="Genomic_DNA"/>
</dbReference>
<accession>A0A0G3BRA8</accession>
<keyword evidence="1" id="KW-0732">Signal</keyword>